<dbReference type="PANTHER" id="PTHR35807">
    <property type="entry name" value="TRANSCRIPTIONAL REGULATOR REDD-RELATED"/>
    <property type="match status" value="1"/>
</dbReference>
<keyword evidence="2" id="KW-0804">Transcription</keyword>
<accession>A0A3M8APQ3</accession>
<dbReference type="PANTHER" id="PTHR35807:SF2">
    <property type="entry name" value="TRANSCRIPTIONAL ACTIVATOR DOMAIN"/>
    <property type="match status" value="1"/>
</dbReference>
<proteinExistence type="predicted"/>
<dbReference type="AlphaFoldDB" id="A0A3M8APQ3"/>
<dbReference type="InterPro" id="IPR051677">
    <property type="entry name" value="AfsR-DnrI-RedD_regulator"/>
</dbReference>
<evidence type="ECO:0000256" key="2">
    <source>
        <dbReference type="ARBA" id="ARBA00023163"/>
    </source>
</evidence>
<dbReference type="SUPFAM" id="SSF46894">
    <property type="entry name" value="C-terminal effector domain of the bipartite response regulators"/>
    <property type="match status" value="1"/>
</dbReference>
<sequence length="209" mass="23985">MQMEQAGREQVTIRWKTVKGQEVFAFLLHHRGTVVKKQVLLDQLWPDIDWKKGITQLYTTVYPIRKILNEEGLAIQIVNCDEGYLLEMNGTRLDVSEWEAALDGAPELTGETVDGHLRLSQQYRGDYLADHHYRWAETERSRLRGKFLQHAHRLARCRSTISIGILPRSACTFQKKSGRKQKSCFTRLPATCRTALKRVGCIRTGEASS</sequence>
<evidence type="ECO:0000256" key="1">
    <source>
        <dbReference type="ARBA" id="ARBA00023015"/>
    </source>
</evidence>
<dbReference type="InterPro" id="IPR036388">
    <property type="entry name" value="WH-like_DNA-bd_sf"/>
</dbReference>
<dbReference type="GO" id="GO:0006355">
    <property type="term" value="P:regulation of DNA-templated transcription"/>
    <property type="evidence" value="ECO:0007669"/>
    <property type="project" value="InterPro"/>
</dbReference>
<evidence type="ECO:0008006" key="5">
    <source>
        <dbReference type="Google" id="ProtNLM"/>
    </source>
</evidence>
<dbReference type="InterPro" id="IPR016032">
    <property type="entry name" value="Sig_transdc_resp-reg_C-effctor"/>
</dbReference>
<evidence type="ECO:0000313" key="3">
    <source>
        <dbReference type="EMBL" id="RNB53184.1"/>
    </source>
</evidence>
<gene>
    <name evidence="3" type="ORF">EB820_16455</name>
</gene>
<dbReference type="Gene3D" id="1.10.10.10">
    <property type="entry name" value="Winged helix-like DNA-binding domain superfamily/Winged helix DNA-binding domain"/>
    <property type="match status" value="1"/>
</dbReference>
<dbReference type="EMBL" id="RHHN01000048">
    <property type="protein sequence ID" value="RNB53184.1"/>
    <property type="molecule type" value="Genomic_DNA"/>
</dbReference>
<keyword evidence="1" id="KW-0805">Transcription regulation</keyword>
<organism evidence="3 4">
    <name type="scientific">Brevibacillus agri</name>
    <dbReference type="NCBI Taxonomy" id="51101"/>
    <lineage>
        <taxon>Bacteria</taxon>
        <taxon>Bacillati</taxon>
        <taxon>Bacillota</taxon>
        <taxon>Bacilli</taxon>
        <taxon>Bacillales</taxon>
        <taxon>Paenibacillaceae</taxon>
        <taxon>Brevibacillus</taxon>
    </lineage>
</organism>
<reference evidence="3 4" key="1">
    <citation type="submission" date="2018-10" db="EMBL/GenBank/DDBJ databases">
        <title>Phylogenomics of Brevibacillus.</title>
        <authorList>
            <person name="Dunlap C."/>
        </authorList>
    </citation>
    <scope>NUCLEOTIDE SEQUENCE [LARGE SCALE GENOMIC DNA]</scope>
    <source>
        <strain evidence="3 4">NRRL NRS 1219</strain>
    </source>
</reference>
<comment type="caution">
    <text evidence="3">The sequence shown here is derived from an EMBL/GenBank/DDBJ whole genome shotgun (WGS) entry which is preliminary data.</text>
</comment>
<dbReference type="Proteomes" id="UP000276178">
    <property type="component" value="Unassembled WGS sequence"/>
</dbReference>
<dbReference type="GO" id="GO:0003677">
    <property type="term" value="F:DNA binding"/>
    <property type="evidence" value="ECO:0007669"/>
    <property type="project" value="InterPro"/>
</dbReference>
<evidence type="ECO:0000313" key="4">
    <source>
        <dbReference type="Proteomes" id="UP000276178"/>
    </source>
</evidence>
<protein>
    <recommendedName>
        <fullName evidence="5">OmpR/PhoB-type domain-containing protein</fullName>
    </recommendedName>
</protein>
<name>A0A3M8APQ3_9BACL</name>